<evidence type="ECO:0000313" key="12">
    <source>
        <dbReference type="Proteomes" id="UP000076555"/>
    </source>
</evidence>
<dbReference type="CDD" id="cd01075">
    <property type="entry name" value="NAD_bind_Leu_Phe_Val_DH"/>
    <property type="match status" value="1"/>
</dbReference>
<dbReference type="InterPro" id="IPR006096">
    <property type="entry name" value="Glu/Leu/Phe/Val/Trp_DH_C"/>
</dbReference>
<gene>
    <name evidence="11" type="ORF">A2T98_20945</name>
</gene>
<protein>
    <recommendedName>
        <fullName evidence="6">L-tryptophan dehydrogenase</fullName>
        <ecNumber evidence="5">1.4.1.19</ecNumber>
    </recommendedName>
</protein>
<dbReference type="EMBL" id="LWAJ01000275">
    <property type="protein sequence ID" value="KZL47878.1"/>
    <property type="molecule type" value="Genomic_DNA"/>
</dbReference>
<dbReference type="Pfam" id="PF02812">
    <property type="entry name" value="ELFV_dehydrog_N"/>
    <property type="match status" value="1"/>
</dbReference>
<accession>A0A166I4T5</accession>
<evidence type="ECO:0000256" key="5">
    <source>
        <dbReference type="ARBA" id="ARBA00066783"/>
    </source>
</evidence>
<evidence type="ECO:0000259" key="10">
    <source>
        <dbReference type="SMART" id="SM00839"/>
    </source>
</evidence>
<dbReference type="GO" id="GO:0000166">
    <property type="term" value="F:nucleotide binding"/>
    <property type="evidence" value="ECO:0007669"/>
    <property type="project" value="UniProtKB-KW"/>
</dbReference>
<dbReference type="InterPro" id="IPR036291">
    <property type="entry name" value="NAD(P)-bd_dom_sf"/>
</dbReference>
<dbReference type="PIRSF" id="PIRSF000188">
    <property type="entry name" value="Phe_leu_dh"/>
    <property type="match status" value="1"/>
</dbReference>
<dbReference type="SUPFAM" id="SSF51735">
    <property type="entry name" value="NAD(P)-binding Rossmann-fold domains"/>
    <property type="match status" value="1"/>
</dbReference>
<dbReference type="Gene3D" id="3.40.50.720">
    <property type="entry name" value="NAD(P)-binding Rossmann-like Domain"/>
    <property type="match status" value="1"/>
</dbReference>
<dbReference type="Proteomes" id="UP000076555">
    <property type="component" value="Unassembled WGS sequence"/>
</dbReference>
<feature type="active site" description="Proton donor/acceptor" evidence="7">
    <location>
        <position position="80"/>
    </location>
</feature>
<organism evidence="11 12">
    <name type="scientific">Nodularia spumigena CENA596</name>
    <dbReference type="NCBI Taxonomy" id="1819295"/>
    <lineage>
        <taxon>Bacteria</taxon>
        <taxon>Bacillati</taxon>
        <taxon>Cyanobacteriota</taxon>
        <taxon>Cyanophyceae</taxon>
        <taxon>Nostocales</taxon>
        <taxon>Nodulariaceae</taxon>
        <taxon>Nodularia</taxon>
    </lineage>
</organism>
<dbReference type="EC" id="1.4.1.19" evidence="5"/>
<comment type="caution">
    <text evidence="11">The sequence shown here is derived from an EMBL/GenBank/DDBJ whole genome shotgun (WGS) entry which is preliminary data.</text>
</comment>
<dbReference type="PANTHER" id="PTHR42722">
    <property type="entry name" value="LEUCINE DEHYDROGENASE"/>
    <property type="match status" value="1"/>
</dbReference>
<dbReference type="Pfam" id="PF00208">
    <property type="entry name" value="ELFV_dehydrog"/>
    <property type="match status" value="2"/>
</dbReference>
<keyword evidence="3 8" id="KW-0520">NAD</keyword>
<dbReference type="GO" id="GO:0050363">
    <property type="term" value="F:tryptophan dehydrogenase activity"/>
    <property type="evidence" value="ECO:0007669"/>
    <property type="project" value="UniProtKB-EC"/>
</dbReference>
<evidence type="ECO:0000256" key="2">
    <source>
        <dbReference type="ARBA" id="ARBA00023002"/>
    </source>
</evidence>
<dbReference type="FunFam" id="3.40.50.10860:FF:000010">
    <property type="entry name" value="Leucine dehydrogenase"/>
    <property type="match status" value="1"/>
</dbReference>
<dbReference type="RefSeq" id="WP_063874427.1">
    <property type="nucleotide sequence ID" value="NZ_CAWMRI010000275.1"/>
</dbReference>
<dbReference type="Gene3D" id="3.40.50.10860">
    <property type="entry name" value="Leucine Dehydrogenase, chain A, domain 1"/>
    <property type="match status" value="1"/>
</dbReference>
<dbReference type="InterPro" id="IPR046346">
    <property type="entry name" value="Aminoacid_DH-like_N_sf"/>
</dbReference>
<name>A0A166I4T5_NODSP</name>
<dbReference type="InterPro" id="IPR016211">
    <property type="entry name" value="Glu/Phe/Leu/Val/Trp_DH_bac/arc"/>
</dbReference>
<sequence>MLLFETVREMGHEQVIFCHGKNPDIKAIIAIHDRTLGPAMGATRLFPYVSEEAALKDALRLSRGMTYKAACANIPAGGGKAVIIAHPEQKTPELFRAYGRFIEGLNGRFITGQDVNLTPEDVRSIRKETKYVVGVSEKSGGPAPVTALGVFLGIKAAVESHWQSQELKGLKVAIQGLGNVGKNLCHHLHEHGMKLYVTDVDPAKTEEVKQLFGATVVSPKEIYALDVDIFAPCALGGMLNSETIPLLKAGIIAGAANNQLGDEQIHSQMLTQKGITYCPDYVINAGGLINVYNEMIGYNEEKAFQQVHNIYETLLAIFDIAKQQKITTNDASKRLAEDRIMNAKKIKIPELAA</sequence>
<evidence type="ECO:0000256" key="6">
    <source>
        <dbReference type="ARBA" id="ARBA00068794"/>
    </source>
</evidence>
<reference evidence="11 12" key="1">
    <citation type="submission" date="2016-04" db="EMBL/GenBank/DDBJ databases">
        <title>Draft Genome Assembly of the Bloom-forming Cyanobacterium Nodularia spumigena Strain CENA596 in Shrimp Production Ponds.</title>
        <authorList>
            <person name="Popin R.V."/>
            <person name="Rigonato J."/>
            <person name="Abreu V.A."/>
            <person name="Andreote A.P."/>
            <person name="Silveira S.B."/>
            <person name="Odebrecht C."/>
            <person name="Fiore M.F."/>
        </authorList>
    </citation>
    <scope>NUCLEOTIDE SEQUENCE [LARGE SCALE GENOMIC DNA]</scope>
    <source>
        <strain evidence="11 12">CENA596</strain>
    </source>
</reference>
<keyword evidence="2 9" id="KW-0560">Oxidoreductase</keyword>
<dbReference type="NCBIfam" id="NF035922">
    <property type="entry name" value="Trp_DH_ScyB"/>
    <property type="match status" value="1"/>
</dbReference>
<evidence type="ECO:0000256" key="8">
    <source>
        <dbReference type="PIRSR" id="PIRSR000188-2"/>
    </source>
</evidence>
<evidence type="ECO:0000256" key="1">
    <source>
        <dbReference type="ARBA" id="ARBA00006382"/>
    </source>
</evidence>
<dbReference type="GO" id="GO:0006520">
    <property type="term" value="P:amino acid metabolic process"/>
    <property type="evidence" value="ECO:0007669"/>
    <property type="project" value="InterPro"/>
</dbReference>
<evidence type="ECO:0000256" key="4">
    <source>
        <dbReference type="ARBA" id="ARBA00051829"/>
    </source>
</evidence>
<evidence type="ECO:0000256" key="3">
    <source>
        <dbReference type="ARBA" id="ARBA00023027"/>
    </source>
</evidence>
<proteinExistence type="inferred from homology"/>
<evidence type="ECO:0000256" key="9">
    <source>
        <dbReference type="RuleBase" id="RU004417"/>
    </source>
</evidence>
<dbReference type="PANTHER" id="PTHR42722:SF1">
    <property type="entry name" value="VALINE DEHYDROGENASE"/>
    <property type="match status" value="1"/>
</dbReference>
<dbReference type="SMART" id="SM00839">
    <property type="entry name" value="ELFV_dehydrog"/>
    <property type="match status" value="1"/>
</dbReference>
<feature type="domain" description="Glutamate/phenylalanine/leucine/valine/L-tryptophan dehydrogenase C-terminal" evidence="10">
    <location>
        <begin position="140"/>
        <end position="348"/>
    </location>
</feature>
<feature type="binding site" evidence="8">
    <location>
        <begin position="176"/>
        <end position="181"/>
    </location>
    <ligand>
        <name>NAD(+)</name>
        <dbReference type="ChEBI" id="CHEBI:57540"/>
    </ligand>
</feature>
<dbReference type="PRINTS" id="PR00082">
    <property type="entry name" value="GLFDHDRGNASE"/>
</dbReference>
<comment type="similarity">
    <text evidence="1 9">Belongs to the Glu/Leu/Phe/Val dehydrogenases family.</text>
</comment>
<dbReference type="InterPro" id="IPR006095">
    <property type="entry name" value="Glu/Leu/Phe/Val/Trp_DH"/>
</dbReference>
<comment type="catalytic activity">
    <reaction evidence="4">
        <text>L-tryptophan + NAD(+) + H2O = indole-3-pyruvate + NH4(+) + NADH + H(+)</text>
        <dbReference type="Rhea" id="RHEA:13473"/>
        <dbReference type="ChEBI" id="CHEBI:15377"/>
        <dbReference type="ChEBI" id="CHEBI:15378"/>
        <dbReference type="ChEBI" id="CHEBI:17640"/>
        <dbReference type="ChEBI" id="CHEBI:28938"/>
        <dbReference type="ChEBI" id="CHEBI:57540"/>
        <dbReference type="ChEBI" id="CHEBI:57912"/>
        <dbReference type="ChEBI" id="CHEBI:57945"/>
        <dbReference type="EC" id="1.4.1.19"/>
    </reaction>
    <physiologicalReaction direction="left-to-right" evidence="4">
        <dbReference type="Rhea" id="RHEA:13474"/>
    </physiologicalReaction>
</comment>
<dbReference type="SUPFAM" id="SSF53223">
    <property type="entry name" value="Aminoacid dehydrogenase-like, N-terminal domain"/>
    <property type="match status" value="1"/>
</dbReference>
<dbReference type="OrthoDB" id="9803297at2"/>
<evidence type="ECO:0000256" key="7">
    <source>
        <dbReference type="PIRSR" id="PIRSR000188-1"/>
    </source>
</evidence>
<keyword evidence="8" id="KW-0547">Nucleotide-binding</keyword>
<evidence type="ECO:0000313" key="11">
    <source>
        <dbReference type="EMBL" id="KZL47878.1"/>
    </source>
</evidence>
<dbReference type="InterPro" id="IPR006097">
    <property type="entry name" value="Glu/Leu/Phe/Val/Trp_DH_dimer"/>
</dbReference>
<dbReference type="AlphaFoldDB" id="A0A166I4T5"/>